<feature type="domain" description="Core" evidence="2">
    <location>
        <begin position="5"/>
        <end position="107"/>
    </location>
</feature>
<dbReference type="InterPro" id="IPR035903">
    <property type="entry name" value="HesB-like_dom_sf"/>
</dbReference>
<gene>
    <name evidence="3" type="ORF">METZ01_LOCUS247423</name>
</gene>
<protein>
    <recommendedName>
        <fullName evidence="2">Core domain-containing protein</fullName>
    </recommendedName>
</protein>
<dbReference type="GO" id="GO:0051537">
    <property type="term" value="F:2 iron, 2 sulfur cluster binding"/>
    <property type="evidence" value="ECO:0007669"/>
    <property type="project" value="TreeGrafter"/>
</dbReference>
<evidence type="ECO:0000256" key="1">
    <source>
        <dbReference type="ARBA" id="ARBA00006718"/>
    </source>
</evidence>
<comment type="similarity">
    <text evidence="1">Belongs to the HesB/IscA family.</text>
</comment>
<dbReference type="AlphaFoldDB" id="A0A382I5N6"/>
<reference evidence="3" key="1">
    <citation type="submission" date="2018-05" db="EMBL/GenBank/DDBJ databases">
        <authorList>
            <person name="Lanie J.A."/>
            <person name="Ng W.-L."/>
            <person name="Kazmierczak K.M."/>
            <person name="Andrzejewski T.M."/>
            <person name="Davidsen T.M."/>
            <person name="Wayne K.J."/>
            <person name="Tettelin H."/>
            <person name="Glass J.I."/>
            <person name="Rusch D."/>
            <person name="Podicherti R."/>
            <person name="Tsui H.-C.T."/>
            <person name="Winkler M.E."/>
        </authorList>
    </citation>
    <scope>NUCLEOTIDE SEQUENCE</scope>
</reference>
<evidence type="ECO:0000259" key="2">
    <source>
        <dbReference type="Pfam" id="PF01521"/>
    </source>
</evidence>
<dbReference type="PANTHER" id="PTHR10072:SF41">
    <property type="entry name" value="IRON-SULFUR CLUSTER ASSEMBLY 1 HOMOLOG, MITOCHONDRIAL"/>
    <property type="match status" value="1"/>
</dbReference>
<name>A0A382I5N6_9ZZZZ</name>
<accession>A0A382I5N6</accession>
<dbReference type="NCBIfam" id="TIGR00049">
    <property type="entry name" value="iron-sulfur cluster assembly accessory protein"/>
    <property type="match status" value="1"/>
</dbReference>
<dbReference type="GO" id="GO:0016226">
    <property type="term" value="P:iron-sulfur cluster assembly"/>
    <property type="evidence" value="ECO:0007669"/>
    <property type="project" value="InterPro"/>
</dbReference>
<dbReference type="Pfam" id="PF01521">
    <property type="entry name" value="Fe-S_biosyn"/>
    <property type="match status" value="1"/>
</dbReference>
<dbReference type="InterPro" id="IPR050322">
    <property type="entry name" value="Fe-S_cluster_asmbl/transfer"/>
</dbReference>
<dbReference type="InterPro" id="IPR000361">
    <property type="entry name" value="ATAP_core_dom"/>
</dbReference>
<dbReference type="PANTHER" id="PTHR10072">
    <property type="entry name" value="IRON-SULFUR CLUSTER ASSEMBLY PROTEIN"/>
    <property type="match status" value="1"/>
</dbReference>
<dbReference type="InterPro" id="IPR016092">
    <property type="entry name" value="ATAP"/>
</dbReference>
<dbReference type="InterPro" id="IPR017870">
    <property type="entry name" value="FeS_cluster_insertion_CS"/>
</dbReference>
<evidence type="ECO:0000313" key="3">
    <source>
        <dbReference type="EMBL" id="SVB94569.1"/>
    </source>
</evidence>
<organism evidence="3">
    <name type="scientific">marine metagenome</name>
    <dbReference type="NCBI Taxonomy" id="408172"/>
    <lineage>
        <taxon>unclassified sequences</taxon>
        <taxon>metagenomes</taxon>
        <taxon>ecological metagenomes</taxon>
    </lineage>
</organism>
<dbReference type="EMBL" id="UINC01065180">
    <property type="protein sequence ID" value="SVB94569.1"/>
    <property type="molecule type" value="Genomic_DNA"/>
</dbReference>
<proteinExistence type="inferred from homology"/>
<dbReference type="SUPFAM" id="SSF89360">
    <property type="entry name" value="HesB-like domain"/>
    <property type="match status" value="1"/>
</dbReference>
<dbReference type="GO" id="GO:0005739">
    <property type="term" value="C:mitochondrion"/>
    <property type="evidence" value="ECO:0007669"/>
    <property type="project" value="TreeGrafter"/>
</dbReference>
<dbReference type="FunFam" id="2.60.300.12:FF:000001">
    <property type="entry name" value="Iron-binding protein IscA"/>
    <property type="match status" value="1"/>
</dbReference>
<dbReference type="Gene3D" id="2.60.300.12">
    <property type="entry name" value="HesB-like domain"/>
    <property type="match status" value="1"/>
</dbReference>
<dbReference type="PROSITE" id="PS01152">
    <property type="entry name" value="HESB"/>
    <property type="match status" value="1"/>
</dbReference>
<sequence length="111" mass="12293">MNNIITVSDNAVRQIKKIISSASSKVDGVIVDVDKTGCSGYAYKLDYAKNTDPSKYEVIEKDGIKIFIEPKATMFLIGSEMDYMNDKLSSRFVFNNPNEKSSCGCGESFNI</sequence>